<evidence type="ECO:0000313" key="3">
    <source>
        <dbReference type="EMBL" id="CBH47035.1"/>
    </source>
</evidence>
<dbReference type="EMBL" id="FN563149">
    <property type="protein sequence ID" value="CBH47035.1"/>
    <property type="molecule type" value="Genomic_DNA"/>
</dbReference>
<dbReference type="InterPro" id="IPR003594">
    <property type="entry name" value="HATPase_dom"/>
</dbReference>
<dbReference type="RefSeq" id="WP_005515161.1">
    <property type="nucleotide sequence ID" value="NC_014659.1"/>
</dbReference>
<feature type="domain" description="Histidine kinase/HSP90-like ATPase" evidence="2">
    <location>
        <begin position="20"/>
        <end position="136"/>
    </location>
</feature>
<dbReference type="InterPro" id="IPR050267">
    <property type="entry name" value="Anti-sigma-factor_SerPK"/>
</dbReference>
<gene>
    <name evidence="3" type="ordered locus">REQ_09250</name>
</gene>
<evidence type="ECO:0000259" key="2">
    <source>
        <dbReference type="Pfam" id="PF13581"/>
    </source>
</evidence>
<keyword evidence="3" id="KW-0808">Transferase</keyword>
<dbReference type="PANTHER" id="PTHR35526:SF3">
    <property type="entry name" value="ANTI-SIGMA-F FACTOR RSBW"/>
    <property type="match status" value="1"/>
</dbReference>
<keyword evidence="3" id="KW-0418">Kinase</keyword>
<evidence type="ECO:0000256" key="1">
    <source>
        <dbReference type="ARBA" id="ARBA00022527"/>
    </source>
</evidence>
<dbReference type="PANTHER" id="PTHR35526">
    <property type="entry name" value="ANTI-SIGMA-F FACTOR RSBW-RELATED"/>
    <property type="match status" value="1"/>
</dbReference>
<dbReference type="SUPFAM" id="SSF55874">
    <property type="entry name" value="ATPase domain of HSP90 chaperone/DNA topoisomerase II/histidine kinase"/>
    <property type="match status" value="1"/>
</dbReference>
<name>A0A3S5Y3C6_RHOH1</name>
<accession>A0A3S5Y3C6</accession>
<dbReference type="AlphaFoldDB" id="A0A3S5Y3C6"/>
<dbReference type="KEGG" id="req:REQ_09250"/>
<dbReference type="CDD" id="cd16936">
    <property type="entry name" value="HATPase_RsbW-like"/>
    <property type="match status" value="1"/>
</dbReference>
<organism evidence="3">
    <name type="scientific">Rhodococcus hoagii (strain 103S)</name>
    <name type="common">Rhodococcus equi</name>
    <dbReference type="NCBI Taxonomy" id="685727"/>
    <lineage>
        <taxon>Bacteria</taxon>
        <taxon>Bacillati</taxon>
        <taxon>Actinomycetota</taxon>
        <taxon>Actinomycetes</taxon>
        <taxon>Mycobacteriales</taxon>
        <taxon>Nocardiaceae</taxon>
        <taxon>Prescottella</taxon>
    </lineage>
</organism>
<protein>
    <submittedName>
        <fullName evidence="3">Anti sigma factor/protein kinase fusion</fullName>
    </submittedName>
</protein>
<keyword evidence="1" id="KW-0723">Serine/threonine-protein kinase</keyword>
<evidence type="ECO:0000313" key="4">
    <source>
        <dbReference type="Proteomes" id="UP000006892"/>
    </source>
</evidence>
<dbReference type="Gene3D" id="3.30.565.10">
    <property type="entry name" value="Histidine kinase-like ATPase, C-terminal domain"/>
    <property type="match status" value="1"/>
</dbReference>
<reference evidence="3" key="1">
    <citation type="journal article" date="2010" name="PLoS Genet.">
        <title>The genome of a pathogenic rhodococcus: cooptive virulence underpinned by key gene acquisitions.</title>
        <authorList>
            <person name="Letek M."/>
            <person name="Gonzalez P."/>
            <person name="Macarthur I."/>
            <person name="Rodriguez H."/>
            <person name="Freeman T.C."/>
            <person name="Valero-Rello A."/>
            <person name="Blanco M."/>
            <person name="Buckley T."/>
            <person name="Cherevach I."/>
            <person name="Fahey R."/>
            <person name="Hapeshi A."/>
            <person name="Holdstock J."/>
            <person name="Leadon D."/>
            <person name="Navas J."/>
            <person name="Ocampo A."/>
            <person name="Quail M.A."/>
            <person name="Sanders M."/>
            <person name="Scortti M.M."/>
            <person name="Prescott J.F."/>
            <person name="Fogarty U."/>
            <person name="Meijer W.G."/>
            <person name="Parkhill J."/>
            <person name="Bentley S.D."/>
            <person name="Vazquez-Boland J.A."/>
        </authorList>
    </citation>
    <scope>NUCLEOTIDE SEQUENCE [LARGE SCALE GENOMIC DNA]</scope>
    <source>
        <strain evidence="3 4">103S</strain>
    </source>
</reference>
<proteinExistence type="predicted"/>
<sequence>MSRQLRQRPTDDALSLTGIRAIPTELAPARASLTSYMHGLGLPAVQAQDAVLAGYEAMANSVEHAYPPGGAGTFDLHATRGHDGVVTVTITDHGTWKDTGTQPHAKRGRGLQLMKACSDHAEVHRGHDGTRVRLQWSPRVAA</sequence>
<dbReference type="GO" id="GO:0004674">
    <property type="term" value="F:protein serine/threonine kinase activity"/>
    <property type="evidence" value="ECO:0007669"/>
    <property type="project" value="UniProtKB-KW"/>
</dbReference>
<dbReference type="Pfam" id="PF13581">
    <property type="entry name" value="HATPase_c_2"/>
    <property type="match status" value="1"/>
</dbReference>
<dbReference type="InterPro" id="IPR036890">
    <property type="entry name" value="HATPase_C_sf"/>
</dbReference>
<dbReference type="Proteomes" id="UP001154400">
    <property type="component" value="Chromosome"/>
</dbReference>
<dbReference type="GeneID" id="57576620"/>